<dbReference type="Gene3D" id="3.80.10.10">
    <property type="entry name" value="Ribonuclease Inhibitor"/>
    <property type="match status" value="3"/>
</dbReference>
<dbReference type="NCBIfam" id="TIGR02996">
    <property type="entry name" value="rpt_mate_G_obs"/>
    <property type="match status" value="1"/>
</dbReference>
<evidence type="ECO:0000313" key="4">
    <source>
        <dbReference type="EMBL" id="MBP3954542.1"/>
    </source>
</evidence>
<evidence type="ECO:0000313" key="5">
    <source>
        <dbReference type="Proteomes" id="UP000676565"/>
    </source>
</evidence>
<dbReference type="PANTHER" id="PTHR24113:SF12">
    <property type="entry name" value="RAN GTPASE-ACTIVATING PROTEIN 1"/>
    <property type="match status" value="1"/>
</dbReference>
<keyword evidence="1" id="KW-0343">GTPase activation</keyword>
<keyword evidence="2" id="KW-0433">Leucine-rich repeat</keyword>
<gene>
    <name evidence="4" type="ORF">J8F10_04500</name>
</gene>
<dbReference type="InterPro" id="IPR032675">
    <property type="entry name" value="LRR_dom_sf"/>
</dbReference>
<evidence type="ECO:0000256" key="1">
    <source>
        <dbReference type="ARBA" id="ARBA00022468"/>
    </source>
</evidence>
<dbReference type="InterPro" id="IPR001611">
    <property type="entry name" value="Leu-rich_rpt"/>
</dbReference>
<sequence>MTPRFAPPSPLNPDLLALLASCRSAPADDTPRLVLADWLEENADVSGLPSADDARARAALIRVQVELARPTSDVGRVAQLQSIEQRLIAVHSERWLGTLARRFFELGHRPFGFAMHLTTTTPPVYSFEPFSPRNRWRFTRGLLSIELAAGEQRDLELDAWFSSPLAAWVEGASITLGGVAALERLSAGAGLRPYLGVRYAVGATAFPTLRNVRPEQEEMTERRCKRLLRSANFALVRELTLYGPAVEVGFPRMMAGARATGVRRLTVKATLSDTDAAFLASAPLVNLSALDVSATELTADGMRFLVESPHLKRLVSLSAYRNRFGCAGLVALAESPLANTLNVLELQNTGIGNRGVAALAQSPILGRLNGPTLNLSMNGIGNAGVQALAACEHLERFTELVLRACSVSNVGARALARSPHVCNLAYLDLWNNRVGDVGARALAGSPHLEDVRHLSVRDNNITAACARALRARFTDRVRV</sequence>
<dbReference type="InterPro" id="IPR027038">
    <property type="entry name" value="RanGap"/>
</dbReference>
<organism evidence="4 5">
    <name type="scientific">Gemmata palustris</name>
    <dbReference type="NCBI Taxonomy" id="2822762"/>
    <lineage>
        <taxon>Bacteria</taxon>
        <taxon>Pseudomonadati</taxon>
        <taxon>Planctomycetota</taxon>
        <taxon>Planctomycetia</taxon>
        <taxon>Gemmatales</taxon>
        <taxon>Gemmataceae</taxon>
        <taxon>Gemmata</taxon>
    </lineage>
</organism>
<comment type="caution">
    <text evidence="4">The sequence shown here is derived from an EMBL/GenBank/DDBJ whole genome shotgun (WGS) entry which is preliminary data.</text>
</comment>
<dbReference type="RefSeq" id="WP_210652665.1">
    <property type="nucleotide sequence ID" value="NZ_JAGKQQ010000001.1"/>
</dbReference>
<name>A0ABS5BLG4_9BACT</name>
<dbReference type="InterPro" id="IPR014338">
    <property type="entry name" value="CHP02996_rpt-companion-dom"/>
</dbReference>
<proteinExistence type="predicted"/>
<keyword evidence="5" id="KW-1185">Reference proteome</keyword>
<dbReference type="PANTHER" id="PTHR24113">
    <property type="entry name" value="RAN GTPASE-ACTIVATING PROTEIN 1"/>
    <property type="match status" value="1"/>
</dbReference>
<evidence type="ECO:0000256" key="3">
    <source>
        <dbReference type="ARBA" id="ARBA00022737"/>
    </source>
</evidence>
<evidence type="ECO:0000256" key="2">
    <source>
        <dbReference type="ARBA" id="ARBA00022614"/>
    </source>
</evidence>
<reference evidence="4 5" key="1">
    <citation type="submission" date="2021-04" db="EMBL/GenBank/DDBJ databases">
        <authorList>
            <person name="Ivanova A."/>
        </authorList>
    </citation>
    <scope>NUCLEOTIDE SEQUENCE [LARGE SCALE GENOMIC DNA]</scope>
    <source>
        <strain evidence="4 5">G18</strain>
    </source>
</reference>
<dbReference type="Proteomes" id="UP000676565">
    <property type="component" value="Unassembled WGS sequence"/>
</dbReference>
<keyword evidence="3" id="KW-0677">Repeat</keyword>
<accession>A0ABS5BLG4</accession>
<protein>
    <submittedName>
        <fullName evidence="4">TIGR02996 domain-containing protein</fullName>
    </submittedName>
</protein>
<dbReference type="Pfam" id="PF13516">
    <property type="entry name" value="LRR_6"/>
    <property type="match status" value="3"/>
</dbReference>
<dbReference type="SUPFAM" id="SSF52047">
    <property type="entry name" value="RNI-like"/>
    <property type="match status" value="1"/>
</dbReference>
<dbReference type="EMBL" id="JAGKQQ010000001">
    <property type="protein sequence ID" value="MBP3954542.1"/>
    <property type="molecule type" value="Genomic_DNA"/>
</dbReference>